<comment type="caution">
    <text evidence="2">The sequence shown here is derived from an EMBL/GenBank/DDBJ whole genome shotgun (WGS) entry which is preliminary data.</text>
</comment>
<dbReference type="Proteomes" id="UP001519460">
    <property type="component" value="Unassembled WGS sequence"/>
</dbReference>
<dbReference type="PROSITE" id="PS00455">
    <property type="entry name" value="AMP_BINDING"/>
    <property type="match status" value="1"/>
</dbReference>
<dbReference type="Pfam" id="PF00501">
    <property type="entry name" value="AMP-binding"/>
    <property type="match status" value="1"/>
</dbReference>
<dbReference type="InterPro" id="IPR020845">
    <property type="entry name" value="AMP-binding_CS"/>
</dbReference>
<keyword evidence="3" id="KW-1185">Reference proteome</keyword>
<dbReference type="PANTHER" id="PTHR43767:SF1">
    <property type="entry name" value="NONRIBOSOMAL PEPTIDE SYNTHASE PES1 (EUROFUNG)-RELATED"/>
    <property type="match status" value="1"/>
</dbReference>
<dbReference type="SUPFAM" id="SSF56801">
    <property type="entry name" value="Acetyl-CoA synthetase-like"/>
    <property type="match status" value="1"/>
</dbReference>
<gene>
    <name evidence="2" type="ORF">BaRGS_00002766</name>
</gene>
<protein>
    <recommendedName>
        <fullName evidence="1">AMP-dependent synthetase/ligase domain-containing protein</fullName>
    </recommendedName>
</protein>
<dbReference type="InterPro" id="IPR000873">
    <property type="entry name" value="AMP-dep_synth/lig_dom"/>
</dbReference>
<accession>A0ABD0M2A3</accession>
<dbReference type="InterPro" id="IPR042099">
    <property type="entry name" value="ANL_N_sf"/>
</dbReference>
<dbReference type="EMBL" id="JACVVK020000008">
    <property type="protein sequence ID" value="KAK7506044.1"/>
    <property type="molecule type" value="Genomic_DNA"/>
</dbReference>
<proteinExistence type="predicted"/>
<evidence type="ECO:0000259" key="1">
    <source>
        <dbReference type="Pfam" id="PF00501"/>
    </source>
</evidence>
<reference evidence="2 3" key="1">
    <citation type="journal article" date="2023" name="Sci. Data">
        <title>Genome assembly of the Korean intertidal mud-creeper Batillaria attramentaria.</title>
        <authorList>
            <person name="Patra A.K."/>
            <person name="Ho P.T."/>
            <person name="Jun S."/>
            <person name="Lee S.J."/>
            <person name="Kim Y."/>
            <person name="Won Y.J."/>
        </authorList>
    </citation>
    <scope>NUCLEOTIDE SEQUENCE [LARGE SCALE GENOMIC DNA]</scope>
    <source>
        <strain evidence="2">Wonlab-2016</strain>
    </source>
</reference>
<dbReference type="PANTHER" id="PTHR43767">
    <property type="entry name" value="LONG-CHAIN-FATTY-ACID--COA LIGASE"/>
    <property type="match status" value="1"/>
</dbReference>
<sequence>MEPSQRTPTTLVELLQLTAEASGQKPAFIFRDKHGGRRVLSWRQIYDLAGRFAAVLKTKSIGRGHLVVTTLSNSPERVVCEFGILLSGAASVNGQCQLADGSDLLHILSKSRASSIVLDPDVPNGPWDTLKQRVILGENGHVTSEDFPHLKHVLFARRVPNNADEDFLGHLDQLTEFYQADVTPDDLMAVFTTSGTTGFSKLVVYGHKN</sequence>
<evidence type="ECO:0000313" key="3">
    <source>
        <dbReference type="Proteomes" id="UP001519460"/>
    </source>
</evidence>
<evidence type="ECO:0000313" key="2">
    <source>
        <dbReference type="EMBL" id="KAK7506044.1"/>
    </source>
</evidence>
<dbReference type="InterPro" id="IPR050237">
    <property type="entry name" value="ATP-dep_AMP-bd_enzyme"/>
</dbReference>
<name>A0ABD0M2A3_9CAEN</name>
<dbReference type="Gene3D" id="3.40.50.12780">
    <property type="entry name" value="N-terminal domain of ligase-like"/>
    <property type="match status" value="1"/>
</dbReference>
<feature type="domain" description="AMP-dependent synthetase/ligase" evidence="1">
    <location>
        <begin position="18"/>
        <end position="209"/>
    </location>
</feature>
<organism evidence="2 3">
    <name type="scientific">Batillaria attramentaria</name>
    <dbReference type="NCBI Taxonomy" id="370345"/>
    <lineage>
        <taxon>Eukaryota</taxon>
        <taxon>Metazoa</taxon>
        <taxon>Spiralia</taxon>
        <taxon>Lophotrochozoa</taxon>
        <taxon>Mollusca</taxon>
        <taxon>Gastropoda</taxon>
        <taxon>Caenogastropoda</taxon>
        <taxon>Sorbeoconcha</taxon>
        <taxon>Cerithioidea</taxon>
        <taxon>Batillariidae</taxon>
        <taxon>Batillaria</taxon>
    </lineage>
</organism>
<dbReference type="AlphaFoldDB" id="A0ABD0M2A3"/>